<dbReference type="NCBIfam" id="TIGR00350">
    <property type="entry name" value="lytR_cpsA_psr"/>
    <property type="match status" value="1"/>
</dbReference>
<dbReference type="Proteomes" id="UP000473525">
    <property type="component" value="Unassembled WGS sequence"/>
</dbReference>
<gene>
    <name evidence="4" type="ORF">GON03_04205</name>
</gene>
<protein>
    <submittedName>
        <fullName evidence="4">LytR family transcriptional regulator</fullName>
    </submittedName>
</protein>
<proteinExistence type="inferred from homology"/>
<dbReference type="AlphaFoldDB" id="A0A6L6XNJ2"/>
<reference evidence="4 5" key="1">
    <citation type="submission" date="2019-12" db="EMBL/GenBank/DDBJ databases">
        <authorList>
            <person name="Huq M.A."/>
        </authorList>
    </citation>
    <scope>NUCLEOTIDE SEQUENCE [LARGE SCALE GENOMIC DNA]</scope>
    <source>
        <strain evidence="4 5">MAH-18</strain>
    </source>
</reference>
<organism evidence="4 5">
    <name type="scientific">Nocardioides agri</name>
    <dbReference type="NCBI Taxonomy" id="2682843"/>
    <lineage>
        <taxon>Bacteria</taxon>
        <taxon>Bacillati</taxon>
        <taxon>Actinomycetota</taxon>
        <taxon>Actinomycetes</taxon>
        <taxon>Propionibacteriales</taxon>
        <taxon>Nocardioidaceae</taxon>
        <taxon>Nocardioides</taxon>
    </lineage>
</organism>
<sequence>MGGASRRHRRRVLRVIVVAELVIALLTGAGVVFAYNRIDRQIDAGAPIPRTPAMQQKAEAAAKLPTGGFNLLVIGTDTRDCDGCDIDRQGGLGGSDLTMLLHVADGRRSAYGISIPRDTLVDRPECVDEDGVTHPAEADVMWNEAFAVAGAACTAAQVQSLTRIPVDHYIVVDFGGFKDMVDAVDGVEVCIPADIDDAEHNIHLDAGTRKLYGNDALAYVRQRTSTPNADIGRMRRQQAFAASMLTKATSARMLTRPDKLLSFATALAGSIQTDPELASVAALVDLGGSLRQTDLEKIRFVTAPVSDFPIGDPNWGRLQLLPQAEQLWQKVIDDEPLGALGRGAISGRKPAGAREDAAANGLCP</sequence>
<keyword evidence="2" id="KW-1133">Transmembrane helix</keyword>
<dbReference type="RefSeq" id="WP_157340531.1">
    <property type="nucleotide sequence ID" value="NZ_WSEK01000004.1"/>
</dbReference>
<comment type="similarity">
    <text evidence="1">Belongs to the LytR/CpsA/Psr (LCP) family.</text>
</comment>
<evidence type="ECO:0000259" key="3">
    <source>
        <dbReference type="Pfam" id="PF03816"/>
    </source>
</evidence>
<comment type="caution">
    <text evidence="4">The sequence shown here is derived from an EMBL/GenBank/DDBJ whole genome shotgun (WGS) entry which is preliminary data.</text>
</comment>
<dbReference type="PANTHER" id="PTHR33392:SF6">
    <property type="entry name" value="POLYISOPRENYL-TEICHOIC ACID--PEPTIDOGLYCAN TEICHOIC ACID TRANSFERASE TAGU"/>
    <property type="match status" value="1"/>
</dbReference>
<feature type="transmembrane region" description="Helical" evidence="2">
    <location>
        <begin position="12"/>
        <end position="35"/>
    </location>
</feature>
<accession>A0A6L6XNJ2</accession>
<dbReference type="InterPro" id="IPR050922">
    <property type="entry name" value="LytR/CpsA/Psr_CW_biosynth"/>
</dbReference>
<name>A0A6L6XNJ2_9ACTN</name>
<evidence type="ECO:0000256" key="1">
    <source>
        <dbReference type="ARBA" id="ARBA00006068"/>
    </source>
</evidence>
<evidence type="ECO:0000313" key="5">
    <source>
        <dbReference type="Proteomes" id="UP000473525"/>
    </source>
</evidence>
<evidence type="ECO:0000256" key="2">
    <source>
        <dbReference type="SAM" id="Phobius"/>
    </source>
</evidence>
<dbReference type="InterPro" id="IPR004474">
    <property type="entry name" value="LytR_CpsA_psr"/>
</dbReference>
<feature type="domain" description="Cell envelope-related transcriptional attenuator" evidence="3">
    <location>
        <begin position="95"/>
        <end position="249"/>
    </location>
</feature>
<keyword evidence="5" id="KW-1185">Reference proteome</keyword>
<dbReference type="Pfam" id="PF03816">
    <property type="entry name" value="LytR_cpsA_psr"/>
    <property type="match status" value="1"/>
</dbReference>
<evidence type="ECO:0000313" key="4">
    <source>
        <dbReference type="EMBL" id="MVQ48372.1"/>
    </source>
</evidence>
<dbReference type="PANTHER" id="PTHR33392">
    <property type="entry name" value="POLYISOPRENYL-TEICHOIC ACID--PEPTIDOGLYCAN TEICHOIC ACID TRANSFERASE TAGU"/>
    <property type="match status" value="1"/>
</dbReference>
<dbReference type="Gene3D" id="3.40.630.190">
    <property type="entry name" value="LCP protein"/>
    <property type="match status" value="1"/>
</dbReference>
<dbReference type="EMBL" id="WSEK01000004">
    <property type="protein sequence ID" value="MVQ48372.1"/>
    <property type="molecule type" value="Genomic_DNA"/>
</dbReference>
<keyword evidence="2" id="KW-0472">Membrane</keyword>
<keyword evidence="2" id="KW-0812">Transmembrane</keyword>